<evidence type="ECO:0000313" key="25">
    <source>
        <dbReference type="EMBL" id="PYI37268.1"/>
    </source>
</evidence>
<dbReference type="InterPro" id="IPR033649">
    <property type="entry name" value="MtLigD_Pol-like"/>
</dbReference>
<keyword evidence="4" id="KW-0808">Transferase</keyword>
<keyword evidence="10" id="KW-0378">Hydrolase</keyword>
<evidence type="ECO:0000256" key="1">
    <source>
        <dbReference type="ARBA" id="ARBA00001936"/>
    </source>
</evidence>
<keyword evidence="7" id="KW-0479">Metal-binding</keyword>
<organism evidence="25 26">
    <name type="scientific">Arthrobacter psychrolactophilus</name>
    <dbReference type="NCBI Taxonomy" id="92442"/>
    <lineage>
        <taxon>Bacteria</taxon>
        <taxon>Bacillati</taxon>
        <taxon>Actinomycetota</taxon>
        <taxon>Actinomycetes</taxon>
        <taxon>Micrococcales</taxon>
        <taxon>Micrococcaceae</taxon>
        <taxon>Arthrobacter</taxon>
    </lineage>
</organism>
<comment type="similarity">
    <text evidence="21">In the C-terminal section; belongs to the ATP-dependent DNA ligase family.</text>
</comment>
<evidence type="ECO:0000256" key="18">
    <source>
        <dbReference type="ARBA" id="ARBA00023268"/>
    </source>
</evidence>
<dbReference type="Gene3D" id="2.40.50.140">
    <property type="entry name" value="Nucleic acid-binding proteins"/>
    <property type="match status" value="1"/>
</dbReference>
<dbReference type="EMBL" id="QJVC01000025">
    <property type="protein sequence ID" value="PYI37268.1"/>
    <property type="molecule type" value="Genomic_DNA"/>
</dbReference>
<keyword evidence="5" id="KW-0548">Nucleotidyltransferase</keyword>
<dbReference type="InterPro" id="IPR012310">
    <property type="entry name" value="DNA_ligase_ATP-dep_cent"/>
</dbReference>
<keyword evidence="9" id="KW-0227">DNA damage</keyword>
<dbReference type="OrthoDB" id="9802472at2"/>
<dbReference type="InterPro" id="IPR052171">
    <property type="entry name" value="NHEJ_LigD"/>
</dbReference>
<dbReference type="GO" id="GO:0003677">
    <property type="term" value="F:DNA binding"/>
    <property type="evidence" value="ECO:0007669"/>
    <property type="project" value="UniProtKB-KW"/>
</dbReference>
<dbReference type="InterPro" id="IPR012309">
    <property type="entry name" value="DNA_ligase_ATP-dep_C"/>
</dbReference>
<evidence type="ECO:0000256" key="4">
    <source>
        <dbReference type="ARBA" id="ARBA00022679"/>
    </source>
</evidence>
<dbReference type="Gene3D" id="3.30.470.30">
    <property type="entry name" value="DNA ligase/mRNA capping enzyme"/>
    <property type="match status" value="1"/>
</dbReference>
<keyword evidence="16" id="KW-0234">DNA repair</keyword>
<keyword evidence="3 25" id="KW-0436">Ligase</keyword>
<evidence type="ECO:0000256" key="14">
    <source>
        <dbReference type="ARBA" id="ARBA00023125"/>
    </source>
</evidence>
<feature type="compositionally biased region" description="Gly residues" evidence="23">
    <location>
        <begin position="465"/>
        <end position="475"/>
    </location>
</feature>
<dbReference type="SUPFAM" id="SSF50249">
    <property type="entry name" value="Nucleic acid-binding proteins"/>
    <property type="match status" value="1"/>
</dbReference>
<proteinExistence type="inferred from homology"/>
<dbReference type="Pfam" id="PF13298">
    <property type="entry name" value="LigD_N"/>
    <property type="match status" value="1"/>
</dbReference>
<keyword evidence="17" id="KW-0464">Manganese</keyword>
<dbReference type="InterPro" id="IPR012340">
    <property type="entry name" value="NA-bd_OB-fold"/>
</dbReference>
<reference evidence="25 26" key="1">
    <citation type="submission" date="2018-05" db="EMBL/GenBank/DDBJ databases">
        <title>Genetic diversity of glacier-inhabiting Cryobacterium bacteria in China and description of Cryobacterium mengkeensis sp. nov. and Arthrobacter glacialis sp. nov.</title>
        <authorList>
            <person name="Liu Q."/>
            <person name="Xin Y.-H."/>
        </authorList>
    </citation>
    <scope>NUCLEOTIDE SEQUENCE [LARGE SCALE GENOMIC DNA]</scope>
    <source>
        <strain evidence="25 26">B7</strain>
    </source>
</reference>
<dbReference type="Pfam" id="PF04679">
    <property type="entry name" value="DNA_ligase_A_C"/>
    <property type="match status" value="1"/>
</dbReference>
<dbReference type="RefSeq" id="WP_110486600.1">
    <property type="nucleotide sequence ID" value="NZ_QJVC01000025.1"/>
</dbReference>
<evidence type="ECO:0000256" key="17">
    <source>
        <dbReference type="ARBA" id="ARBA00023211"/>
    </source>
</evidence>
<dbReference type="InterPro" id="IPR014144">
    <property type="entry name" value="LigD_PE_domain"/>
</dbReference>
<evidence type="ECO:0000256" key="3">
    <source>
        <dbReference type="ARBA" id="ARBA00022598"/>
    </source>
</evidence>
<evidence type="ECO:0000256" key="11">
    <source>
        <dbReference type="ARBA" id="ARBA00022839"/>
    </source>
</evidence>
<accession>A0A2V5IKS5</accession>
<evidence type="ECO:0000256" key="19">
    <source>
        <dbReference type="ARBA" id="ARBA00029943"/>
    </source>
</evidence>
<dbReference type="Pfam" id="PF01068">
    <property type="entry name" value="DNA_ligase_A_M"/>
    <property type="match status" value="1"/>
</dbReference>
<dbReference type="PROSITE" id="PS50160">
    <property type="entry name" value="DNA_LIGASE_A3"/>
    <property type="match status" value="1"/>
</dbReference>
<dbReference type="Proteomes" id="UP000247980">
    <property type="component" value="Unassembled WGS sequence"/>
</dbReference>
<dbReference type="InterPro" id="IPR014145">
    <property type="entry name" value="LigD_pol_dom"/>
</dbReference>
<evidence type="ECO:0000256" key="22">
    <source>
        <dbReference type="ARBA" id="ARBA00049990"/>
    </source>
</evidence>
<comment type="cofactor">
    <cofactor evidence="1">
        <name>Mn(2+)</name>
        <dbReference type="ChEBI" id="CHEBI:29035"/>
    </cofactor>
</comment>
<keyword evidence="14" id="KW-0238">DNA-binding</keyword>
<dbReference type="GO" id="GO:0004527">
    <property type="term" value="F:exonuclease activity"/>
    <property type="evidence" value="ECO:0007669"/>
    <property type="project" value="UniProtKB-KW"/>
</dbReference>
<dbReference type="Gene3D" id="3.90.920.10">
    <property type="entry name" value="DNA primase, PRIM domain"/>
    <property type="match status" value="1"/>
</dbReference>
<dbReference type="GO" id="GO:0003910">
    <property type="term" value="F:DNA ligase (ATP) activity"/>
    <property type="evidence" value="ECO:0007669"/>
    <property type="project" value="UniProtKB-EC"/>
</dbReference>
<keyword evidence="6" id="KW-0540">Nuclease</keyword>
<evidence type="ECO:0000256" key="2">
    <source>
        <dbReference type="ARBA" id="ARBA00012727"/>
    </source>
</evidence>
<keyword evidence="18" id="KW-0511">Multifunctional enzyme</keyword>
<evidence type="ECO:0000313" key="26">
    <source>
        <dbReference type="Proteomes" id="UP000247980"/>
    </source>
</evidence>
<keyword evidence="26" id="KW-1185">Reference proteome</keyword>
<feature type="compositionally biased region" description="Low complexity" evidence="23">
    <location>
        <begin position="488"/>
        <end position="502"/>
    </location>
</feature>
<dbReference type="GO" id="GO:0046872">
    <property type="term" value="F:metal ion binding"/>
    <property type="evidence" value="ECO:0007669"/>
    <property type="project" value="UniProtKB-KW"/>
</dbReference>
<feature type="region of interest" description="Disordered" evidence="23">
    <location>
        <begin position="457"/>
        <end position="510"/>
    </location>
</feature>
<evidence type="ECO:0000256" key="12">
    <source>
        <dbReference type="ARBA" id="ARBA00022840"/>
    </source>
</evidence>
<dbReference type="CDD" id="cd07906">
    <property type="entry name" value="Adenylation_DNA_ligase_LigD_LigC"/>
    <property type="match status" value="1"/>
</dbReference>
<dbReference type="NCBIfam" id="TIGR02779">
    <property type="entry name" value="NHEJ_ligase_lig"/>
    <property type="match status" value="1"/>
</dbReference>
<evidence type="ECO:0000256" key="13">
    <source>
        <dbReference type="ARBA" id="ARBA00022932"/>
    </source>
</evidence>
<keyword evidence="13" id="KW-0239">DNA-directed DNA polymerase</keyword>
<dbReference type="GO" id="GO:0003887">
    <property type="term" value="F:DNA-directed DNA polymerase activity"/>
    <property type="evidence" value="ECO:0007669"/>
    <property type="project" value="UniProtKB-KW"/>
</dbReference>
<dbReference type="EC" id="6.5.1.1" evidence="2"/>
<evidence type="ECO:0000256" key="7">
    <source>
        <dbReference type="ARBA" id="ARBA00022723"/>
    </source>
</evidence>
<dbReference type="CDD" id="cd07971">
    <property type="entry name" value="OBF_DNA_ligase_LigD"/>
    <property type="match status" value="1"/>
</dbReference>
<feature type="region of interest" description="Disordered" evidence="23">
    <location>
        <begin position="305"/>
        <end position="326"/>
    </location>
</feature>
<protein>
    <recommendedName>
        <fullName evidence="2">DNA ligase (ATP)</fullName>
        <ecNumber evidence="2">6.5.1.1</ecNumber>
    </recommendedName>
    <alternativeName>
        <fullName evidence="19">NHEJ DNA polymerase</fullName>
    </alternativeName>
</protein>
<evidence type="ECO:0000256" key="15">
    <source>
        <dbReference type="ARBA" id="ARBA00023172"/>
    </source>
</evidence>
<dbReference type="InterPro" id="IPR014146">
    <property type="entry name" value="LigD_ligase_dom"/>
</dbReference>
<dbReference type="Pfam" id="PF21686">
    <property type="entry name" value="LigD_Prim-Pol"/>
    <property type="match status" value="1"/>
</dbReference>
<keyword evidence="11" id="KW-0269">Exonuclease</keyword>
<evidence type="ECO:0000256" key="5">
    <source>
        <dbReference type="ARBA" id="ARBA00022695"/>
    </source>
</evidence>
<dbReference type="GO" id="GO:0006310">
    <property type="term" value="P:DNA recombination"/>
    <property type="evidence" value="ECO:0007669"/>
    <property type="project" value="UniProtKB-KW"/>
</dbReference>
<gene>
    <name evidence="25" type="ORF">CVS30_16225</name>
</gene>
<comment type="caution">
    <text evidence="25">The sequence shown here is derived from an EMBL/GenBank/DDBJ whole genome shotgun (WGS) entry which is preliminary data.</text>
</comment>
<dbReference type="NCBIfam" id="TIGR02777">
    <property type="entry name" value="LigD_PE_dom"/>
    <property type="match status" value="1"/>
</dbReference>
<dbReference type="CDD" id="cd04863">
    <property type="entry name" value="MtLigD_Pol_like"/>
    <property type="match status" value="1"/>
</dbReference>
<dbReference type="Gene3D" id="3.30.1490.70">
    <property type="match status" value="1"/>
</dbReference>
<comment type="similarity">
    <text evidence="22">In the N-terminal section; belongs to the LigD polymerase family.</text>
</comment>
<evidence type="ECO:0000256" key="21">
    <source>
        <dbReference type="ARBA" id="ARBA00049981"/>
    </source>
</evidence>
<dbReference type="GO" id="GO:0005524">
    <property type="term" value="F:ATP binding"/>
    <property type="evidence" value="ECO:0007669"/>
    <property type="project" value="UniProtKB-KW"/>
</dbReference>
<dbReference type="PANTHER" id="PTHR42705:SF2">
    <property type="entry name" value="BIFUNCTIONAL NON-HOMOLOGOUS END JOINING PROTEIN LIGD"/>
    <property type="match status" value="1"/>
</dbReference>
<sequence length="854" mass="92630">MVEVAGRRLKVSNLDKVLYPETGTTKADVLEYLAGVAHVLIPQAAWRPATRKRWVNGVGTAEKPGQVFFRKNLEDSAPGWVPRQALTHKDHVNHYPLVNEPAVLAWFGQVAALEIHVPQWRFGSDGKPANPDRLVLDLDPGEGAGLPECAETAQLCRELLSGMDLEAFPVTSGSKGIHLYVPLDGSHSAADVSQVAHELAMSLEADHPDLVVSDMKKTLRTGKVLVDWSQNSESKTTICPYSLRGRSRPTVAAPRTWDEIADPELRQLDYREVLARVKDGLDPAGALGWLEAANADRLEKYRSMRDAGKTPEPVPAEPARETQSAEPRFVIQEHHASRLHWDFRLEHSGVLVSWAVPKGPPLDSGENRLAVMTEDHPLSYGSFEGTIPKGQYGAGVVTIWDTGTCVLEKWREGREVIAVLHGRPDGGLGGVPRRYALISAPGMGDAKNWLIHLMKEQPEPDSRPGRGGKVAGPGSGIAETGVDHVKATTHTSGTSTSRTGETALARPSRKKAAATIWDGTSAELPAAMLATAGTRKDLDPEKSWSHEMKWDGMRAIAGVVGGKVLLASRNGNDVTAQYPELQELAALAADGSVFDGEIVALNAAGRPDFGLLQTRMKLTAKRDIEKAVGKVPVQLMLFDALQRGADSGAGAAAQTLHQEPYSKRREALFAGVAEGQHIHVPPAHTGNLNEALATSRELGLEGVVAKRTDGRYLPGKRSPGWLKIKDEHHQEVIVIGWRKGLGRRDGTLGSLLLAVNDGGRLRYVGRCGSGFSDSELQDAAERLGKITRKTSPVQGIPAAERRDVVWTTPKLVGEVSFTQATKDGRLRHPIWRGWRPDKSAADVQWEAADVQWDA</sequence>
<dbReference type="PANTHER" id="PTHR42705">
    <property type="entry name" value="BIFUNCTIONAL NON-HOMOLOGOUS END JOINING PROTEIN LIGD"/>
    <property type="match status" value="1"/>
</dbReference>
<evidence type="ECO:0000256" key="16">
    <source>
        <dbReference type="ARBA" id="ARBA00023204"/>
    </source>
</evidence>
<keyword evidence="8" id="KW-0547">Nucleotide-binding</keyword>
<dbReference type="SUPFAM" id="SSF56091">
    <property type="entry name" value="DNA ligase/mRNA capping enzyme, catalytic domain"/>
    <property type="match status" value="1"/>
</dbReference>
<evidence type="ECO:0000256" key="6">
    <source>
        <dbReference type="ARBA" id="ARBA00022722"/>
    </source>
</evidence>
<name>A0A2V5IKS5_9MICC</name>
<evidence type="ECO:0000256" key="20">
    <source>
        <dbReference type="ARBA" id="ARBA00034003"/>
    </source>
</evidence>
<evidence type="ECO:0000256" key="10">
    <source>
        <dbReference type="ARBA" id="ARBA00022801"/>
    </source>
</evidence>
<evidence type="ECO:0000256" key="23">
    <source>
        <dbReference type="SAM" id="MobiDB-lite"/>
    </source>
</evidence>
<dbReference type="NCBIfam" id="NF007210">
    <property type="entry name" value="PRK09632.1"/>
    <property type="match status" value="1"/>
</dbReference>
<keyword evidence="12" id="KW-0067">ATP-binding</keyword>
<evidence type="ECO:0000256" key="9">
    <source>
        <dbReference type="ARBA" id="ARBA00022763"/>
    </source>
</evidence>
<dbReference type="NCBIfam" id="TIGR02778">
    <property type="entry name" value="ligD_pol"/>
    <property type="match status" value="1"/>
</dbReference>
<feature type="domain" description="ATP-dependent DNA ligase family profile" evidence="24">
    <location>
        <begin position="626"/>
        <end position="757"/>
    </location>
</feature>
<keyword evidence="15" id="KW-0233">DNA recombination</keyword>
<evidence type="ECO:0000259" key="24">
    <source>
        <dbReference type="PROSITE" id="PS50160"/>
    </source>
</evidence>
<comment type="catalytic activity">
    <reaction evidence="20">
        <text>ATP + (deoxyribonucleotide)n-3'-hydroxyl + 5'-phospho-(deoxyribonucleotide)m = (deoxyribonucleotide)n+m + AMP + diphosphate.</text>
        <dbReference type="EC" id="6.5.1.1"/>
    </reaction>
</comment>
<evidence type="ECO:0000256" key="8">
    <source>
        <dbReference type="ARBA" id="ARBA00022741"/>
    </source>
</evidence>
<dbReference type="GO" id="GO:0006281">
    <property type="term" value="P:DNA repair"/>
    <property type="evidence" value="ECO:0007669"/>
    <property type="project" value="UniProtKB-KW"/>
</dbReference>
<dbReference type="AlphaFoldDB" id="A0A2V5IKS5"/>